<dbReference type="Pfam" id="PF16254">
    <property type="entry name" value="DUF4910"/>
    <property type="match status" value="1"/>
</dbReference>
<feature type="domain" description="DUF4910" evidence="4">
    <location>
        <begin position="10"/>
        <end position="345"/>
    </location>
</feature>
<gene>
    <name evidence="5" type="ORF">SAMN05443144_10180</name>
</gene>
<comment type="cofactor">
    <cofactor evidence="1">
        <name>Zn(2+)</name>
        <dbReference type="ChEBI" id="CHEBI:29105"/>
    </cofactor>
    <text evidence="1">Binds 1 zinc ion per subunit.</text>
</comment>
<keyword evidence="5" id="KW-0378">Hydrolase</keyword>
<dbReference type="InterPro" id="IPR036388">
    <property type="entry name" value="WH-like_DNA-bd_sf"/>
</dbReference>
<evidence type="ECO:0000313" key="6">
    <source>
        <dbReference type="Proteomes" id="UP000184041"/>
    </source>
</evidence>
<organism evidence="5 6">
    <name type="scientific">Fodinibius roseus</name>
    <dbReference type="NCBI Taxonomy" id="1194090"/>
    <lineage>
        <taxon>Bacteria</taxon>
        <taxon>Pseudomonadati</taxon>
        <taxon>Balneolota</taxon>
        <taxon>Balneolia</taxon>
        <taxon>Balneolales</taxon>
        <taxon>Balneolaceae</taxon>
        <taxon>Fodinibius</taxon>
    </lineage>
</organism>
<name>A0A1M4SN83_9BACT</name>
<evidence type="ECO:0000256" key="1">
    <source>
        <dbReference type="PIRSR" id="PIRSR015244-50"/>
    </source>
</evidence>
<evidence type="ECO:0000259" key="2">
    <source>
        <dbReference type="Pfam" id="PF09940"/>
    </source>
</evidence>
<keyword evidence="1" id="KW-0862">Zinc</keyword>
<evidence type="ECO:0000259" key="4">
    <source>
        <dbReference type="Pfam" id="PF16254"/>
    </source>
</evidence>
<dbReference type="EMBL" id="FQUS01000001">
    <property type="protein sequence ID" value="SHE33638.1"/>
    <property type="molecule type" value="Genomic_DNA"/>
</dbReference>
<dbReference type="GO" id="GO:0004177">
    <property type="term" value="F:aminopeptidase activity"/>
    <property type="evidence" value="ECO:0007669"/>
    <property type="project" value="UniProtKB-KW"/>
</dbReference>
<dbReference type="OrthoDB" id="9765654at2"/>
<sequence>MKQEESLLGLIKELYPICRSITGNGVRKSLQIVQNYIPVQIQELPTGTQVFDWTIPKEWNIKDAWIKNSNGEKVVDFDDSNLHVLNYSIPVDQVVSLDELKNHLYTLPDQPDLIPYRTSYYKEDWGFCLSHHQLMKLEEGDYHVYIDAALEEGSMTHGELFIKGKTPDEVIISCHICHPSLCNDNLSGISVAVHLAQQLLQEDLRYSYRFLFIPGTIGSIAWLARNEDKTQHIKYGLVLSCVGDAGPITYKKSRQGKAEVDRIVEQVLAESAESYEVRDFTPYGYDERQYCSPAFDLPVGCFMRTPFGEFPEYHTSADNLELMEPEALADSLSKLRRIAEVIENNGTYLNLNPKCEPNLGKRGLYKLTGGDTESEVNQLAILWVLNLSDGNHSLLDIAERAGMSFQAIRQAADALIEVDLLEEVR</sequence>
<keyword evidence="6" id="KW-1185">Reference proteome</keyword>
<dbReference type="InterPro" id="IPR032610">
    <property type="entry name" value="DUF2172"/>
</dbReference>
<dbReference type="Gene3D" id="3.50.30.90">
    <property type="match status" value="1"/>
</dbReference>
<feature type="domain" description="UCP01524 winged helix-turn-helix" evidence="3">
    <location>
        <begin position="347"/>
        <end position="422"/>
    </location>
</feature>
<dbReference type="Gene3D" id="3.40.630.10">
    <property type="entry name" value="Zn peptidases"/>
    <property type="match status" value="1"/>
</dbReference>
<dbReference type="STRING" id="1194090.SAMN05443144_10180"/>
<keyword evidence="5" id="KW-0031">Aminopeptidase</keyword>
<dbReference type="Pfam" id="PF16221">
    <property type="entry name" value="HTH_47"/>
    <property type="match status" value="1"/>
</dbReference>
<dbReference type="PIRSF" id="PIRSF015244">
    <property type="entry name" value="UCP015244"/>
    <property type="match status" value="1"/>
</dbReference>
<dbReference type="InterPro" id="IPR012353">
    <property type="entry name" value="UCP015244"/>
</dbReference>
<dbReference type="Proteomes" id="UP000184041">
    <property type="component" value="Unassembled WGS sequence"/>
</dbReference>
<keyword evidence="5" id="KW-0645">Protease</keyword>
<protein>
    <submittedName>
        <fullName evidence="5">Aminopeptidase-like domain-containing protein</fullName>
    </submittedName>
</protein>
<keyword evidence="1" id="KW-0479">Metal-binding</keyword>
<dbReference type="RefSeq" id="WP_073058839.1">
    <property type="nucleotide sequence ID" value="NZ_FQUS01000001.1"/>
</dbReference>
<feature type="binding site" evidence="1">
    <location>
        <position position="178"/>
    </location>
    <ligand>
        <name>Zn(2+)</name>
        <dbReference type="ChEBI" id="CHEBI:29105"/>
    </ligand>
</feature>
<evidence type="ECO:0000313" key="5">
    <source>
        <dbReference type="EMBL" id="SHE33638.1"/>
    </source>
</evidence>
<feature type="binding site" evidence="1">
    <location>
        <position position="184"/>
    </location>
    <ligand>
        <name>Zn(2+)</name>
        <dbReference type="ChEBI" id="CHEBI:29105"/>
    </ligand>
</feature>
<accession>A0A1M4SN83</accession>
<evidence type="ECO:0000259" key="3">
    <source>
        <dbReference type="Pfam" id="PF16221"/>
    </source>
</evidence>
<feature type="binding site" evidence="1">
    <location>
        <position position="314"/>
    </location>
    <ligand>
        <name>Zn(2+)</name>
        <dbReference type="ChEBI" id="CHEBI:29105"/>
    </ligand>
</feature>
<reference evidence="5 6" key="1">
    <citation type="submission" date="2016-11" db="EMBL/GenBank/DDBJ databases">
        <authorList>
            <person name="Jaros S."/>
            <person name="Januszkiewicz K."/>
            <person name="Wedrychowicz H."/>
        </authorList>
    </citation>
    <scope>NUCLEOTIDE SEQUENCE [LARGE SCALE GENOMIC DNA]</scope>
    <source>
        <strain evidence="5 6">DSM 21986</strain>
    </source>
</reference>
<feature type="domain" description="DUF2172" evidence="2">
    <location>
        <begin position="58"/>
        <end position="148"/>
    </location>
</feature>
<dbReference type="SUPFAM" id="SSF53187">
    <property type="entry name" value="Zn-dependent exopeptidases"/>
    <property type="match status" value="1"/>
</dbReference>
<proteinExistence type="predicted"/>
<dbReference type="Gene3D" id="1.10.10.10">
    <property type="entry name" value="Winged helix-like DNA-binding domain superfamily/Winged helix DNA-binding domain"/>
    <property type="match status" value="1"/>
</dbReference>
<dbReference type="InterPro" id="IPR032622">
    <property type="entry name" value="UCP01524_HTH"/>
</dbReference>
<dbReference type="GO" id="GO:0046872">
    <property type="term" value="F:metal ion binding"/>
    <property type="evidence" value="ECO:0007669"/>
    <property type="project" value="UniProtKB-KW"/>
</dbReference>
<dbReference type="Pfam" id="PF09940">
    <property type="entry name" value="DUF2172"/>
    <property type="match status" value="1"/>
</dbReference>
<dbReference type="InterPro" id="IPR032589">
    <property type="entry name" value="DUF4910"/>
</dbReference>
<dbReference type="AlphaFoldDB" id="A0A1M4SN83"/>